<evidence type="ECO:0000256" key="10">
    <source>
        <dbReference type="PIRSR" id="PIRSR601681-50"/>
    </source>
</evidence>
<dbReference type="PANTHER" id="PTHR46925:SF2">
    <property type="entry name" value="G-PROTEIN COUPLED RECEPTOR TKR-1-RELATED"/>
    <property type="match status" value="1"/>
</dbReference>
<dbReference type="PANTHER" id="PTHR46925">
    <property type="entry name" value="G-PROTEIN COUPLED RECEPTOR TKR-1-RELATED"/>
    <property type="match status" value="1"/>
</dbReference>
<keyword evidence="3 12" id="KW-0812">Transmembrane</keyword>
<evidence type="ECO:0000259" key="13">
    <source>
        <dbReference type="PROSITE" id="PS50262"/>
    </source>
</evidence>
<dbReference type="InterPro" id="IPR001681">
    <property type="entry name" value="Neurokn_rcpt"/>
</dbReference>
<dbReference type="Proteomes" id="UP000694388">
    <property type="component" value="Unplaced"/>
</dbReference>
<evidence type="ECO:0000313" key="14">
    <source>
        <dbReference type="Ensembl" id="ENSEBUP00000027614.1"/>
    </source>
</evidence>
<dbReference type="AlphaFoldDB" id="A0A8C4RA16"/>
<evidence type="ECO:0000256" key="9">
    <source>
        <dbReference type="ARBA" id="ARBA00023224"/>
    </source>
</evidence>
<keyword evidence="8" id="KW-0675">Receptor</keyword>
<dbReference type="PROSITE" id="PS50262">
    <property type="entry name" value="G_PROTEIN_RECEP_F1_2"/>
    <property type="match status" value="1"/>
</dbReference>
<feature type="transmembrane region" description="Helical" evidence="12">
    <location>
        <begin position="198"/>
        <end position="229"/>
    </location>
</feature>
<dbReference type="GO" id="GO:0005886">
    <property type="term" value="C:plasma membrane"/>
    <property type="evidence" value="ECO:0007669"/>
    <property type="project" value="UniProtKB-SubCell"/>
</dbReference>
<organism evidence="14 15">
    <name type="scientific">Eptatretus burgeri</name>
    <name type="common">Inshore hagfish</name>
    <dbReference type="NCBI Taxonomy" id="7764"/>
    <lineage>
        <taxon>Eukaryota</taxon>
        <taxon>Metazoa</taxon>
        <taxon>Chordata</taxon>
        <taxon>Craniata</taxon>
        <taxon>Vertebrata</taxon>
        <taxon>Cyclostomata</taxon>
        <taxon>Myxini</taxon>
        <taxon>Myxiniformes</taxon>
        <taxon>Myxinidae</taxon>
        <taxon>Eptatretinae</taxon>
        <taxon>Eptatretus</taxon>
    </lineage>
</organism>
<evidence type="ECO:0000256" key="5">
    <source>
        <dbReference type="ARBA" id="ARBA00023040"/>
    </source>
</evidence>
<keyword evidence="5" id="KW-0297">G-protein coupled receptor</keyword>
<dbReference type="SUPFAM" id="SSF81321">
    <property type="entry name" value="Family A G protein-coupled receptor-like"/>
    <property type="match status" value="1"/>
</dbReference>
<dbReference type="PRINTS" id="PR00244">
    <property type="entry name" value="NEUROKININR"/>
</dbReference>
<evidence type="ECO:0000313" key="15">
    <source>
        <dbReference type="Proteomes" id="UP000694388"/>
    </source>
</evidence>
<proteinExistence type="predicted"/>
<evidence type="ECO:0000256" key="4">
    <source>
        <dbReference type="ARBA" id="ARBA00022989"/>
    </source>
</evidence>
<keyword evidence="2" id="KW-1003">Cell membrane</keyword>
<keyword evidence="6 12" id="KW-0472">Membrane</keyword>
<keyword evidence="4 12" id="KW-1133">Transmembrane helix</keyword>
<evidence type="ECO:0000256" key="8">
    <source>
        <dbReference type="ARBA" id="ARBA00023170"/>
    </source>
</evidence>
<accession>A0A8C4RA16</accession>
<evidence type="ECO:0000256" key="1">
    <source>
        <dbReference type="ARBA" id="ARBA00004651"/>
    </source>
</evidence>
<dbReference type="Ensembl" id="ENSEBUT00000028190.1">
    <property type="protein sequence ID" value="ENSEBUP00000027614.1"/>
    <property type="gene ID" value="ENSEBUG00000016907.1"/>
</dbReference>
<feature type="transmembrane region" description="Helical" evidence="12">
    <location>
        <begin position="41"/>
        <end position="62"/>
    </location>
</feature>
<keyword evidence="10" id="KW-1015">Disulfide bond</keyword>
<evidence type="ECO:0000256" key="7">
    <source>
        <dbReference type="ARBA" id="ARBA00023139"/>
    </source>
</evidence>
<dbReference type="Gene3D" id="1.20.1070.10">
    <property type="entry name" value="Rhodopsin 7-helix transmembrane proteins"/>
    <property type="match status" value="1"/>
</dbReference>
<feature type="transmembrane region" description="Helical" evidence="12">
    <location>
        <begin position="153"/>
        <end position="178"/>
    </location>
</feature>
<dbReference type="OMA" id="HLSKWKY"/>
<evidence type="ECO:0000256" key="12">
    <source>
        <dbReference type="SAM" id="Phobius"/>
    </source>
</evidence>
<reference evidence="14" key="2">
    <citation type="submission" date="2025-09" db="UniProtKB">
        <authorList>
            <consortium name="Ensembl"/>
        </authorList>
    </citation>
    <scope>IDENTIFICATION</scope>
</reference>
<feature type="region of interest" description="Disordered" evidence="11">
    <location>
        <begin position="370"/>
        <end position="389"/>
    </location>
</feature>
<dbReference type="GO" id="GO:0097225">
    <property type="term" value="C:sperm midpiece"/>
    <property type="evidence" value="ECO:0007669"/>
    <property type="project" value="TreeGrafter"/>
</dbReference>
<dbReference type="InterPro" id="IPR000276">
    <property type="entry name" value="GPCR_Rhodpsn"/>
</dbReference>
<feature type="transmembrane region" description="Helical" evidence="12">
    <location>
        <begin position="74"/>
        <end position="94"/>
    </location>
</feature>
<keyword evidence="9" id="KW-0807">Transducer</keyword>
<feature type="region of interest" description="Disordered" evidence="11">
    <location>
        <begin position="411"/>
        <end position="441"/>
    </location>
</feature>
<evidence type="ECO:0000256" key="11">
    <source>
        <dbReference type="SAM" id="MobiDB-lite"/>
    </source>
</evidence>
<feature type="transmembrane region" description="Helical" evidence="12">
    <location>
        <begin position="114"/>
        <end position="132"/>
    </location>
</feature>
<dbReference type="GO" id="GO:1902093">
    <property type="term" value="P:positive regulation of flagellated sperm motility"/>
    <property type="evidence" value="ECO:0007669"/>
    <property type="project" value="TreeGrafter"/>
</dbReference>
<dbReference type="PRINTS" id="PR00237">
    <property type="entry name" value="GPCRRHODOPSN"/>
</dbReference>
<feature type="domain" description="G-protein coupled receptors family 1 profile" evidence="13">
    <location>
        <begin position="53"/>
        <end position="309"/>
    </location>
</feature>
<reference evidence="14" key="1">
    <citation type="submission" date="2025-08" db="UniProtKB">
        <authorList>
            <consortium name="Ensembl"/>
        </authorList>
    </citation>
    <scope>IDENTIFICATION</scope>
</reference>
<dbReference type="GO" id="GO:0004995">
    <property type="term" value="F:tachykinin receptor activity"/>
    <property type="evidence" value="ECO:0007669"/>
    <property type="project" value="InterPro"/>
</dbReference>
<evidence type="ECO:0000256" key="2">
    <source>
        <dbReference type="ARBA" id="ARBA00022475"/>
    </source>
</evidence>
<keyword evidence="15" id="KW-1185">Reference proteome</keyword>
<dbReference type="GeneTree" id="ENSGT00940000153745"/>
<dbReference type="Pfam" id="PF00001">
    <property type="entry name" value="7tm_1"/>
    <property type="match status" value="1"/>
</dbReference>
<comment type="subcellular location">
    <subcellularLocation>
        <location evidence="1">Cell membrane</location>
        <topology evidence="1">Multi-pass membrane protein</topology>
    </subcellularLocation>
</comment>
<dbReference type="InterPro" id="IPR017452">
    <property type="entry name" value="GPCR_Rhodpsn_7TM"/>
</dbReference>
<evidence type="ECO:0000256" key="3">
    <source>
        <dbReference type="ARBA" id="ARBA00022692"/>
    </source>
</evidence>
<feature type="disulfide bond" evidence="10">
    <location>
        <begin position="109"/>
        <end position="184"/>
    </location>
</feature>
<name>A0A8C4RA16_EPTBU</name>
<feature type="transmembrane region" description="Helical" evidence="12">
    <location>
        <begin position="250"/>
        <end position="278"/>
    </location>
</feature>
<protein>
    <recommendedName>
        <fullName evidence="13">G-protein coupled receptors family 1 profile domain-containing protein</fullName>
    </recommendedName>
</protein>
<feature type="transmembrane region" description="Helical" evidence="12">
    <location>
        <begin position="290"/>
        <end position="312"/>
    </location>
</feature>
<feature type="compositionally biased region" description="Low complexity" evidence="11">
    <location>
        <begin position="412"/>
        <end position="441"/>
    </location>
</feature>
<keyword evidence="7" id="KW-0564">Palmitate</keyword>
<sequence length="441" mass="49600">MAEPPDPTSTVAAEEWDNATTDNYTHNLYEQADWKVTLWSVAYAAEVAVAVLGNLVVIWIIVAHKQMRTVTNYFIVNLAFSDASVAALNTLITFTYSVQNKWYYGAPYCRFHNLFPIAAVFASIYSMTAIAGDRYMAIIHPLRPRLSASTTKMVIVAIWLFAVILAMPPCLHATVNHYSDRDICFINWPNYDHWNTKFIYHVVLLVVVYLFPLISMAVIYSIVGYSLWGSSVPGDSSHKYHEQLHAKRKVVKMLVVVVCTFAVCWLPYHIFFVMASLYREMLMWPPIQQVYLAIFWLAMSSSMYNPIIYCCLNSRFRVGFKCAFRWCPFVVVSSSEELELKATRRLQASTGSMYTVCRVESNLTLVQEPGECDSQERGSHNSSLRLKPPAPVGVLRSPGVSSMHSVHVTKCSTASPRVASVPASRSSSFYSSAPTSADECS</sequence>
<evidence type="ECO:0000256" key="6">
    <source>
        <dbReference type="ARBA" id="ARBA00023136"/>
    </source>
</evidence>
<keyword evidence="7" id="KW-0449">Lipoprotein</keyword>